<protein>
    <submittedName>
        <fullName evidence="4">L-amino acid N-acyltransferase YncA</fullName>
    </submittedName>
</protein>
<dbReference type="InterPro" id="IPR016181">
    <property type="entry name" value="Acyl_CoA_acyltransferase"/>
</dbReference>
<gene>
    <name evidence="4" type="ORF">FB566_2153</name>
</gene>
<dbReference type="PROSITE" id="PS51186">
    <property type="entry name" value="GNAT"/>
    <property type="match status" value="1"/>
</dbReference>
<dbReference type="AlphaFoldDB" id="A0A543AVL4"/>
<keyword evidence="5" id="KW-1185">Reference proteome</keyword>
<sequence>MTVDWVVRDATDADVSSIVRFGRAHIREHYAPLIGVRAAEEQVTKWWSPESIAGPVSAGLVVVAELDGRIVGVAQRGRSGADHAVYKLYVDPAVRGRGLGVVLLDAVIARLPVDASRLWIEHFAANERAGAFYEREGFTVERVEPHSGGDPALAVVWRSRDLST</sequence>
<dbReference type="EMBL" id="VFOW01000001">
    <property type="protein sequence ID" value="TQL76620.1"/>
    <property type="molecule type" value="Genomic_DNA"/>
</dbReference>
<name>A0A543AVL4_9ACTN</name>
<comment type="caution">
    <text evidence="4">The sequence shown here is derived from an EMBL/GenBank/DDBJ whole genome shotgun (WGS) entry which is preliminary data.</text>
</comment>
<dbReference type="InParanoid" id="A0A543AVL4"/>
<evidence type="ECO:0000313" key="5">
    <source>
        <dbReference type="Proteomes" id="UP000317043"/>
    </source>
</evidence>
<dbReference type="Gene3D" id="3.40.630.30">
    <property type="match status" value="1"/>
</dbReference>
<dbReference type="SUPFAM" id="SSF55729">
    <property type="entry name" value="Acyl-CoA N-acyltransferases (Nat)"/>
    <property type="match status" value="1"/>
</dbReference>
<dbReference type="InterPro" id="IPR000182">
    <property type="entry name" value="GNAT_dom"/>
</dbReference>
<accession>A0A543AVL4</accession>
<evidence type="ECO:0000256" key="1">
    <source>
        <dbReference type="ARBA" id="ARBA00022679"/>
    </source>
</evidence>
<dbReference type="PANTHER" id="PTHR43877:SF1">
    <property type="entry name" value="ACETYLTRANSFERASE"/>
    <property type="match status" value="1"/>
</dbReference>
<dbReference type="CDD" id="cd04301">
    <property type="entry name" value="NAT_SF"/>
    <property type="match status" value="1"/>
</dbReference>
<evidence type="ECO:0000259" key="3">
    <source>
        <dbReference type="PROSITE" id="PS51186"/>
    </source>
</evidence>
<keyword evidence="1 4" id="KW-0808">Transferase</keyword>
<evidence type="ECO:0000313" key="4">
    <source>
        <dbReference type="EMBL" id="TQL76620.1"/>
    </source>
</evidence>
<organism evidence="4 5">
    <name type="scientific">Stackebrandtia endophytica</name>
    <dbReference type="NCBI Taxonomy" id="1496996"/>
    <lineage>
        <taxon>Bacteria</taxon>
        <taxon>Bacillati</taxon>
        <taxon>Actinomycetota</taxon>
        <taxon>Actinomycetes</taxon>
        <taxon>Glycomycetales</taxon>
        <taxon>Glycomycetaceae</taxon>
        <taxon>Stackebrandtia</taxon>
    </lineage>
</organism>
<dbReference type="GO" id="GO:0016747">
    <property type="term" value="F:acyltransferase activity, transferring groups other than amino-acyl groups"/>
    <property type="evidence" value="ECO:0007669"/>
    <property type="project" value="InterPro"/>
</dbReference>
<feature type="domain" description="N-acetyltransferase" evidence="3">
    <location>
        <begin position="24"/>
        <end position="163"/>
    </location>
</feature>
<reference evidence="4 5" key="1">
    <citation type="submission" date="2019-06" db="EMBL/GenBank/DDBJ databases">
        <title>Sequencing the genomes of 1000 actinobacteria strains.</title>
        <authorList>
            <person name="Klenk H.-P."/>
        </authorList>
    </citation>
    <scope>NUCLEOTIDE SEQUENCE [LARGE SCALE GENOMIC DNA]</scope>
    <source>
        <strain evidence="4 5">DSM 45928</strain>
    </source>
</reference>
<proteinExistence type="predicted"/>
<dbReference type="PANTHER" id="PTHR43877">
    <property type="entry name" value="AMINOALKYLPHOSPHONATE N-ACETYLTRANSFERASE-RELATED-RELATED"/>
    <property type="match status" value="1"/>
</dbReference>
<dbReference type="OrthoDB" id="5243635at2"/>
<dbReference type="RefSeq" id="WP_142038281.1">
    <property type="nucleotide sequence ID" value="NZ_JBHTGS010000001.1"/>
</dbReference>
<dbReference type="Proteomes" id="UP000317043">
    <property type="component" value="Unassembled WGS sequence"/>
</dbReference>
<dbReference type="Pfam" id="PF13508">
    <property type="entry name" value="Acetyltransf_7"/>
    <property type="match status" value="1"/>
</dbReference>
<keyword evidence="2 4" id="KW-0012">Acyltransferase</keyword>
<evidence type="ECO:0000256" key="2">
    <source>
        <dbReference type="ARBA" id="ARBA00023315"/>
    </source>
</evidence>
<dbReference type="InterPro" id="IPR050832">
    <property type="entry name" value="Bact_Acetyltransf"/>
</dbReference>